<dbReference type="STRING" id="299467.A0A443S6J6"/>
<evidence type="ECO:0000259" key="1">
    <source>
        <dbReference type="Pfam" id="PF00652"/>
    </source>
</evidence>
<dbReference type="InterPro" id="IPR000772">
    <property type="entry name" value="Ricin_B_lectin"/>
</dbReference>
<evidence type="ECO:0000313" key="3">
    <source>
        <dbReference type="Proteomes" id="UP000288716"/>
    </source>
</evidence>
<protein>
    <submittedName>
        <fullName evidence="2">Polypeptide N-acetylgalactosaminyltransferase 13-like protein</fullName>
    </submittedName>
</protein>
<reference evidence="2 3" key="1">
    <citation type="journal article" date="2018" name="Gigascience">
        <title>Genomes of trombidid mites reveal novel predicted allergens and laterally-transferred genes associated with secondary metabolism.</title>
        <authorList>
            <person name="Dong X."/>
            <person name="Chaisiri K."/>
            <person name="Xia D."/>
            <person name="Armstrong S.D."/>
            <person name="Fang Y."/>
            <person name="Donnelly M.J."/>
            <person name="Kadowaki T."/>
            <person name="McGarry J.W."/>
            <person name="Darby A.C."/>
            <person name="Makepeace B.L."/>
        </authorList>
    </citation>
    <scope>NUCLEOTIDE SEQUENCE [LARGE SCALE GENOMIC DNA]</scope>
    <source>
        <strain evidence="2">UoL-UT</strain>
    </source>
</reference>
<accession>A0A443S6J6</accession>
<dbReference type="Gene3D" id="2.80.10.50">
    <property type="match status" value="1"/>
</dbReference>
<dbReference type="EMBL" id="NCKV01007001">
    <property type="protein sequence ID" value="RWS23157.1"/>
    <property type="molecule type" value="Genomic_DNA"/>
</dbReference>
<dbReference type="Proteomes" id="UP000288716">
    <property type="component" value="Unassembled WGS sequence"/>
</dbReference>
<name>A0A443S6J6_9ACAR</name>
<dbReference type="SUPFAM" id="SSF50370">
    <property type="entry name" value="Ricin B-like lectins"/>
    <property type="match status" value="1"/>
</dbReference>
<dbReference type="Pfam" id="PF00652">
    <property type="entry name" value="Ricin_B_lectin"/>
    <property type="match status" value="1"/>
</dbReference>
<dbReference type="PROSITE" id="PS50231">
    <property type="entry name" value="RICIN_B_LECTIN"/>
    <property type="match status" value="1"/>
</dbReference>
<proteinExistence type="predicted"/>
<dbReference type="InterPro" id="IPR035992">
    <property type="entry name" value="Ricin_B-like_lectins"/>
</dbReference>
<sequence length="103" mass="11850">MNNGFLRREDHCLTAEDNQVKGKTCFYDVNDNDEGHDDYDVEQQKLAQLWKHSKGGSIKNLATETCITTKGLKSGDRIALAPCDPNDFHQIWWFQKYTDITVL</sequence>
<gene>
    <name evidence="2" type="ORF">B4U80_13958</name>
</gene>
<feature type="domain" description="Ricin B lectin" evidence="1">
    <location>
        <begin position="9"/>
        <end position="99"/>
    </location>
</feature>
<keyword evidence="2" id="KW-0808">Transferase</keyword>
<keyword evidence="3" id="KW-1185">Reference proteome</keyword>
<dbReference type="GO" id="GO:0016740">
    <property type="term" value="F:transferase activity"/>
    <property type="evidence" value="ECO:0007669"/>
    <property type="project" value="UniProtKB-KW"/>
</dbReference>
<dbReference type="VEuPathDB" id="VectorBase:LDEU008884"/>
<organism evidence="2 3">
    <name type="scientific">Leptotrombidium deliense</name>
    <dbReference type="NCBI Taxonomy" id="299467"/>
    <lineage>
        <taxon>Eukaryota</taxon>
        <taxon>Metazoa</taxon>
        <taxon>Ecdysozoa</taxon>
        <taxon>Arthropoda</taxon>
        <taxon>Chelicerata</taxon>
        <taxon>Arachnida</taxon>
        <taxon>Acari</taxon>
        <taxon>Acariformes</taxon>
        <taxon>Trombidiformes</taxon>
        <taxon>Prostigmata</taxon>
        <taxon>Anystina</taxon>
        <taxon>Parasitengona</taxon>
        <taxon>Trombiculoidea</taxon>
        <taxon>Trombiculidae</taxon>
        <taxon>Leptotrombidium</taxon>
    </lineage>
</organism>
<evidence type="ECO:0000313" key="2">
    <source>
        <dbReference type="EMBL" id="RWS23157.1"/>
    </source>
</evidence>
<dbReference type="AlphaFoldDB" id="A0A443S6J6"/>
<comment type="caution">
    <text evidence="2">The sequence shown here is derived from an EMBL/GenBank/DDBJ whole genome shotgun (WGS) entry which is preliminary data.</text>
</comment>